<evidence type="ECO:0000313" key="8">
    <source>
        <dbReference type="RefSeq" id="XP_072833328.1"/>
    </source>
</evidence>
<evidence type="ECO:0000256" key="3">
    <source>
        <dbReference type="ARBA" id="ARBA00022692"/>
    </source>
</evidence>
<evidence type="ECO:0000313" key="7">
    <source>
        <dbReference type="Proteomes" id="UP001652642"/>
    </source>
</evidence>
<comment type="subcellular location">
    <subcellularLocation>
        <location evidence="1">Membrane</location>
        <topology evidence="1">Multi-pass membrane protein</topology>
    </subcellularLocation>
</comment>
<keyword evidence="4 6" id="KW-1133">Transmembrane helix</keyword>
<evidence type="ECO:0000256" key="2">
    <source>
        <dbReference type="ARBA" id="ARBA00006208"/>
    </source>
</evidence>
<dbReference type="InterPro" id="IPR006696">
    <property type="entry name" value="DUF423"/>
</dbReference>
<evidence type="ECO:0000256" key="6">
    <source>
        <dbReference type="SAM" id="Phobius"/>
    </source>
</evidence>
<organism evidence="7 8">
    <name type="scientific">Pogona vitticeps</name>
    <name type="common">central bearded dragon</name>
    <dbReference type="NCBI Taxonomy" id="103695"/>
    <lineage>
        <taxon>Eukaryota</taxon>
        <taxon>Metazoa</taxon>
        <taxon>Chordata</taxon>
        <taxon>Craniata</taxon>
        <taxon>Vertebrata</taxon>
        <taxon>Euteleostomi</taxon>
        <taxon>Lepidosauria</taxon>
        <taxon>Squamata</taxon>
        <taxon>Bifurcata</taxon>
        <taxon>Unidentata</taxon>
        <taxon>Episquamata</taxon>
        <taxon>Toxicofera</taxon>
        <taxon>Iguania</taxon>
        <taxon>Acrodonta</taxon>
        <taxon>Agamidae</taxon>
        <taxon>Amphibolurinae</taxon>
        <taxon>Pogona</taxon>
    </lineage>
</organism>
<dbReference type="GeneID" id="110082347"/>
<dbReference type="Proteomes" id="UP001652642">
    <property type="component" value="Chromosome 6"/>
</dbReference>
<keyword evidence="3 6" id="KW-0812">Transmembrane</keyword>
<comment type="similarity">
    <text evidence="2">Belongs to the TMEM256 family.</text>
</comment>
<dbReference type="PANTHER" id="PTHR43461">
    <property type="entry name" value="TRANSMEMBRANE PROTEIN 256"/>
    <property type="match status" value="1"/>
</dbReference>
<evidence type="ECO:0000256" key="4">
    <source>
        <dbReference type="ARBA" id="ARBA00022989"/>
    </source>
</evidence>
<dbReference type="RefSeq" id="XP_072833328.1">
    <property type="nucleotide sequence ID" value="XM_072977227.1"/>
</dbReference>
<dbReference type="Pfam" id="PF04241">
    <property type="entry name" value="DUF423"/>
    <property type="match status" value="1"/>
</dbReference>
<gene>
    <name evidence="8" type="primary">TMEM256</name>
</gene>
<feature type="transmembrane region" description="Helical" evidence="6">
    <location>
        <begin position="68"/>
        <end position="89"/>
    </location>
</feature>
<reference evidence="8" key="1">
    <citation type="submission" date="2025-08" db="UniProtKB">
        <authorList>
            <consortium name="RefSeq"/>
        </authorList>
    </citation>
    <scope>IDENTIFICATION</scope>
</reference>
<accession>A0ABM5EJJ4</accession>
<keyword evidence="7" id="KW-1185">Reference proteome</keyword>
<dbReference type="PANTHER" id="PTHR43461:SF1">
    <property type="entry name" value="TRANSMEMBRANE PROTEIN 256"/>
    <property type="match status" value="1"/>
</dbReference>
<keyword evidence="5 6" id="KW-0472">Membrane</keyword>
<sequence>MGARAGAGLLFRRLGALSGAAAVGASAYGAHGFRRSDRDDYLKELYETANKYHLFHSLALLAVPHCRYPMMAGSILLTGMGLFCGPLYYNAISGDPTFNKAAPFGGSLLILGWLALVP</sequence>
<protein>
    <submittedName>
        <fullName evidence="8">Transmembrane protein 256</fullName>
    </submittedName>
</protein>
<evidence type="ECO:0000256" key="1">
    <source>
        <dbReference type="ARBA" id="ARBA00004141"/>
    </source>
</evidence>
<proteinExistence type="inferred from homology"/>
<name>A0ABM5EJJ4_9SAUR</name>
<evidence type="ECO:0000256" key="5">
    <source>
        <dbReference type="ARBA" id="ARBA00023136"/>
    </source>
</evidence>